<dbReference type="PROSITE" id="PS50075">
    <property type="entry name" value="CARRIER"/>
    <property type="match status" value="1"/>
</dbReference>
<reference evidence="2" key="2">
    <citation type="submission" date="2023-01" db="EMBL/GenBank/DDBJ databases">
        <authorList>
            <person name="Sun Q."/>
            <person name="Evtushenko L."/>
        </authorList>
    </citation>
    <scope>NUCLEOTIDE SEQUENCE</scope>
    <source>
        <strain evidence="2">VKM Ac-1321</strain>
    </source>
</reference>
<dbReference type="Gene3D" id="1.10.1200.10">
    <property type="entry name" value="ACP-like"/>
    <property type="match status" value="1"/>
</dbReference>
<dbReference type="AlphaFoldDB" id="A0A9W6KFL9"/>
<gene>
    <name evidence="2" type="ORF">GCM10017581_009050</name>
</gene>
<name>A0A9W6KFL9_9ACTN</name>
<protein>
    <recommendedName>
        <fullName evidence="1">Carrier domain-containing protein</fullName>
    </recommendedName>
</protein>
<evidence type="ECO:0000259" key="1">
    <source>
        <dbReference type="PROSITE" id="PS50075"/>
    </source>
</evidence>
<dbReference type="InterPro" id="IPR036736">
    <property type="entry name" value="ACP-like_sf"/>
</dbReference>
<reference evidence="2" key="1">
    <citation type="journal article" date="2014" name="Int. J. Syst. Evol. Microbiol.">
        <title>Complete genome sequence of Corynebacterium casei LMG S-19264T (=DSM 44701T), isolated from a smear-ripened cheese.</title>
        <authorList>
            <consortium name="US DOE Joint Genome Institute (JGI-PGF)"/>
            <person name="Walter F."/>
            <person name="Albersmeier A."/>
            <person name="Kalinowski J."/>
            <person name="Ruckert C."/>
        </authorList>
    </citation>
    <scope>NUCLEOTIDE SEQUENCE</scope>
    <source>
        <strain evidence="2">VKM Ac-1321</strain>
    </source>
</reference>
<dbReference type="Proteomes" id="UP001143480">
    <property type="component" value="Unassembled WGS sequence"/>
</dbReference>
<feature type="domain" description="Carrier" evidence="1">
    <location>
        <begin position="12"/>
        <end position="90"/>
    </location>
</feature>
<keyword evidence="3" id="KW-1185">Reference proteome</keyword>
<dbReference type="Pfam" id="PF00550">
    <property type="entry name" value="PP-binding"/>
    <property type="match status" value="1"/>
</dbReference>
<dbReference type="EMBL" id="BSFP01000003">
    <property type="protein sequence ID" value="GLK99164.1"/>
    <property type="molecule type" value="Genomic_DNA"/>
</dbReference>
<evidence type="ECO:0000313" key="3">
    <source>
        <dbReference type="Proteomes" id="UP001143480"/>
    </source>
</evidence>
<organism evidence="2 3">
    <name type="scientific">Dactylosporangium matsuzakiense</name>
    <dbReference type="NCBI Taxonomy" id="53360"/>
    <lineage>
        <taxon>Bacteria</taxon>
        <taxon>Bacillati</taxon>
        <taxon>Actinomycetota</taxon>
        <taxon>Actinomycetes</taxon>
        <taxon>Micromonosporales</taxon>
        <taxon>Micromonosporaceae</taxon>
        <taxon>Dactylosporangium</taxon>
    </lineage>
</organism>
<comment type="caution">
    <text evidence="2">The sequence shown here is derived from an EMBL/GenBank/DDBJ whole genome shotgun (WGS) entry which is preliminary data.</text>
</comment>
<proteinExistence type="predicted"/>
<dbReference type="InterPro" id="IPR009081">
    <property type="entry name" value="PP-bd_ACP"/>
</dbReference>
<dbReference type="SUPFAM" id="SSF47336">
    <property type="entry name" value="ACP-like"/>
    <property type="match status" value="1"/>
</dbReference>
<accession>A0A9W6KFL9</accession>
<sequence>MVTLSLGGCMTATWNDSFVQALREQLPELPGEDVLTPATDLYELGLDSLRSVQLLLALEDAWDISIPDDMLTADTFRTPGSIWTLVQTVDAQQHQASRDS</sequence>
<evidence type="ECO:0000313" key="2">
    <source>
        <dbReference type="EMBL" id="GLK99164.1"/>
    </source>
</evidence>